<reference evidence="1 2" key="1">
    <citation type="submission" date="2021-05" db="EMBL/GenBank/DDBJ databases">
        <title>A Polyphasic approach of four new species of the genus Ohtaekwangia: Ohtaekwangia histidinii sp. nov., Ohtaekwangia cretensis sp. nov., Ohtaekwangia indiensis sp. nov., Ohtaekwangia reichenbachii sp. nov. from diverse environment.</title>
        <authorList>
            <person name="Octaviana S."/>
        </authorList>
    </citation>
    <scope>NUCLEOTIDE SEQUENCE [LARGE SCALE GENOMIC DNA]</scope>
    <source>
        <strain evidence="1 2">PWU20</strain>
    </source>
</reference>
<sequence>MRVRIVSYEDVNAWILGKFARKLNEELNKLGVDADISNVSDPDADINHHIIYINYDEMRGSHRDTLMITHIDDIRKLKQLKRQLEVASVGVCMSKQVMDQLVIDGIPANKLCFVNPAHDGAVSIKPYTVGITSKVQPDGCKREGMLVELSAYINPAFYHFKIMGAGWDKVIKQLYDRGFNVTYYPEFNYEEYVKLIPTLDYYLYLGQDEGSMGFIDALAAGVKTIVTPQGYHLDAENGIVHSFNTIEELVNILAHLTQEKQMLINSIAHWTWKDYAIKHIELWSYLLGSRELKSKYKDGLNSLLFKNNNNADSVIKTDKLLRTYTLYHGAWKRTIYKIKRIKNVQDFKNKVKALIKRNLF</sequence>
<dbReference type="SUPFAM" id="SSF53756">
    <property type="entry name" value="UDP-Glycosyltransferase/glycogen phosphorylase"/>
    <property type="match status" value="1"/>
</dbReference>
<protein>
    <recommendedName>
        <fullName evidence="3">Glycosyltransferase family 1 protein</fullName>
    </recommendedName>
</protein>
<gene>
    <name evidence="1" type="ORF">KK060_14875</name>
</gene>
<evidence type="ECO:0000313" key="1">
    <source>
        <dbReference type="EMBL" id="MBT1704575.1"/>
    </source>
</evidence>
<accession>A0ABS5VT15</accession>
<organism evidence="1 2">
    <name type="scientific">Chryseosolibacter indicus</name>
    <dbReference type="NCBI Taxonomy" id="2782351"/>
    <lineage>
        <taxon>Bacteria</taxon>
        <taxon>Pseudomonadati</taxon>
        <taxon>Bacteroidota</taxon>
        <taxon>Cytophagia</taxon>
        <taxon>Cytophagales</taxon>
        <taxon>Chryseotaleaceae</taxon>
        <taxon>Chryseosolibacter</taxon>
    </lineage>
</organism>
<proteinExistence type="predicted"/>
<dbReference type="Proteomes" id="UP000772618">
    <property type="component" value="Unassembled WGS sequence"/>
</dbReference>
<dbReference type="EMBL" id="JAHESD010000034">
    <property type="protein sequence ID" value="MBT1704575.1"/>
    <property type="molecule type" value="Genomic_DNA"/>
</dbReference>
<comment type="caution">
    <text evidence="1">The sequence shown here is derived from an EMBL/GenBank/DDBJ whole genome shotgun (WGS) entry which is preliminary data.</text>
</comment>
<evidence type="ECO:0008006" key="3">
    <source>
        <dbReference type="Google" id="ProtNLM"/>
    </source>
</evidence>
<name>A0ABS5VT15_9BACT</name>
<dbReference type="RefSeq" id="WP_254154533.1">
    <property type="nucleotide sequence ID" value="NZ_JAHESD010000034.1"/>
</dbReference>
<evidence type="ECO:0000313" key="2">
    <source>
        <dbReference type="Proteomes" id="UP000772618"/>
    </source>
</evidence>
<keyword evidence="2" id="KW-1185">Reference proteome</keyword>